<feature type="domain" description="Carboxylesterase type B" evidence="6">
    <location>
        <begin position="28"/>
        <end position="563"/>
    </location>
</feature>
<dbReference type="OrthoDB" id="408631at2759"/>
<dbReference type="Gene3D" id="3.40.50.1820">
    <property type="entry name" value="alpha/beta hydrolase"/>
    <property type="match status" value="1"/>
</dbReference>
<dbReference type="Pfam" id="PF00135">
    <property type="entry name" value="COesterase"/>
    <property type="match status" value="1"/>
</dbReference>
<dbReference type="GO" id="GO:0016787">
    <property type="term" value="F:hydrolase activity"/>
    <property type="evidence" value="ECO:0007669"/>
    <property type="project" value="UniProtKB-KW"/>
</dbReference>
<evidence type="ECO:0000256" key="1">
    <source>
        <dbReference type="ARBA" id="ARBA00005964"/>
    </source>
</evidence>
<dbReference type="SUPFAM" id="SSF53474">
    <property type="entry name" value="alpha/beta-Hydrolases"/>
    <property type="match status" value="1"/>
</dbReference>
<feature type="transmembrane region" description="Helical" evidence="5">
    <location>
        <begin position="618"/>
        <end position="640"/>
    </location>
</feature>
<accession>A0A913ZYP2</accession>
<evidence type="ECO:0000256" key="5">
    <source>
        <dbReference type="SAM" id="Phobius"/>
    </source>
</evidence>
<evidence type="ECO:0000313" key="8">
    <source>
        <dbReference type="Proteomes" id="UP000887568"/>
    </source>
</evidence>
<dbReference type="PROSITE" id="PS00941">
    <property type="entry name" value="CARBOXYLESTERASE_B_2"/>
    <property type="match status" value="1"/>
</dbReference>
<evidence type="ECO:0000256" key="2">
    <source>
        <dbReference type="ARBA" id="ARBA00022729"/>
    </source>
</evidence>
<organism evidence="7 8">
    <name type="scientific">Patiria miniata</name>
    <name type="common">Bat star</name>
    <name type="synonym">Asterina miniata</name>
    <dbReference type="NCBI Taxonomy" id="46514"/>
    <lineage>
        <taxon>Eukaryota</taxon>
        <taxon>Metazoa</taxon>
        <taxon>Echinodermata</taxon>
        <taxon>Eleutherozoa</taxon>
        <taxon>Asterozoa</taxon>
        <taxon>Asteroidea</taxon>
        <taxon>Valvatacea</taxon>
        <taxon>Valvatida</taxon>
        <taxon>Asterinidae</taxon>
        <taxon>Patiria</taxon>
    </lineage>
</organism>
<dbReference type="InterPro" id="IPR019819">
    <property type="entry name" value="Carboxylesterase_B_CS"/>
</dbReference>
<dbReference type="GeneID" id="119728494"/>
<evidence type="ECO:0000313" key="7">
    <source>
        <dbReference type="EnsemblMetazoa" id="XP_038056682.1"/>
    </source>
</evidence>
<dbReference type="InterPro" id="IPR051093">
    <property type="entry name" value="Neuroligin/BSAL"/>
</dbReference>
<dbReference type="InterPro" id="IPR029058">
    <property type="entry name" value="AB_hydrolase_fold"/>
</dbReference>
<dbReference type="EnsemblMetazoa" id="XM_038200754.1">
    <property type="protein sequence ID" value="XP_038056682.1"/>
    <property type="gene ID" value="LOC119728494"/>
</dbReference>
<keyword evidence="8" id="KW-1185">Reference proteome</keyword>
<dbReference type="PANTHER" id="PTHR43903">
    <property type="entry name" value="NEUROLIGIN"/>
    <property type="match status" value="1"/>
</dbReference>
<keyword evidence="2 4" id="KW-0732">Signal</keyword>
<dbReference type="PROSITE" id="PS00122">
    <property type="entry name" value="CARBOXYLESTERASE_B_1"/>
    <property type="match status" value="1"/>
</dbReference>
<keyword evidence="3 4" id="KW-0378">Hydrolase</keyword>
<keyword evidence="5" id="KW-1133">Transmembrane helix</keyword>
<dbReference type="InterPro" id="IPR019826">
    <property type="entry name" value="Carboxylesterase_B_AS"/>
</dbReference>
<dbReference type="RefSeq" id="XP_038056682.1">
    <property type="nucleotide sequence ID" value="XM_038200754.1"/>
</dbReference>
<proteinExistence type="inferred from homology"/>
<reference evidence="7" key="1">
    <citation type="submission" date="2022-11" db="UniProtKB">
        <authorList>
            <consortium name="EnsemblMetazoa"/>
        </authorList>
    </citation>
    <scope>IDENTIFICATION</scope>
</reference>
<dbReference type="EC" id="3.1.1.-" evidence="4"/>
<keyword evidence="5" id="KW-0812">Transmembrane</keyword>
<feature type="chain" id="PRO_5038167182" description="Carboxylic ester hydrolase" evidence="4">
    <location>
        <begin position="23"/>
        <end position="683"/>
    </location>
</feature>
<evidence type="ECO:0000259" key="6">
    <source>
        <dbReference type="Pfam" id="PF00135"/>
    </source>
</evidence>
<comment type="similarity">
    <text evidence="1 4">Belongs to the type-B carboxylesterase/lipase family.</text>
</comment>
<keyword evidence="5" id="KW-0472">Membrane</keyword>
<sequence length="683" mass="76683">MVVRMFLWQFFVVTLFVCGVVSVPDDRTEVRTSSGRLRGETRVLDGREYRVFRGVPYAEPPIGDRRFRAPIPKVPLEETLNVVEYGPSCPQNIADVSKYYPDYVVRIPDSAMVISEDCLTLNIFSPVRRRGEDEHRAVMVWIHGGSFETGQGSGYDASALAVRGRVVVVTINYRLNVFGFLSTNDENAPGNFGLLDQQLALQWVHENIAGFGGDPSRVTIFGQSAGGVAVMTHLTAPNSRPFFHRVIAHSGMSRGMTPSLFRRQTKMYAQRIALKAGCTDQGKPMENTFHLVTCLRSKSTQIVLRAGLEVAKEEVVPRVWSTVFDANYFQRTPSYSDPAAFEQFDIIAGVTSGDGSPLLQLLPEIIPNCDPEMTGLSKADFGTILSIFAPRWQNSIAQEAINLEYMNWTSPRMLRSHDRLLQAANFMLDYNFLMGMTLLGNLYRGARSRRMFVFDHRSAPRVRYPYLAGAPHSEELSYVFGLPFNASGIGHIFSDEERMLSDHMITYWSNIAKSGDPNVNPDVNTTSNLTYWPEYGDSETYLLIQLNDSSVGQGYRKDKVMFWSDYLPKLTTAADEYCSNQRESMEPPTSDKPGCKIFIGEGLGLKLTQQQAETLIEVFMFVIIALLVILIIVFGALMGYKFKYKDRQAAIKKNGVQTNGDLKKNAAFEVNEGFTPEFEDTKM</sequence>
<evidence type="ECO:0000256" key="3">
    <source>
        <dbReference type="ARBA" id="ARBA00022801"/>
    </source>
</evidence>
<dbReference type="InterPro" id="IPR002018">
    <property type="entry name" value="CarbesteraseB"/>
</dbReference>
<dbReference type="Proteomes" id="UP000887568">
    <property type="component" value="Unplaced"/>
</dbReference>
<dbReference type="AlphaFoldDB" id="A0A913ZYP2"/>
<name>A0A913ZYP2_PATMI</name>
<evidence type="ECO:0000256" key="4">
    <source>
        <dbReference type="RuleBase" id="RU361235"/>
    </source>
</evidence>
<feature type="signal peptide" evidence="4">
    <location>
        <begin position="1"/>
        <end position="22"/>
    </location>
</feature>
<protein>
    <recommendedName>
        <fullName evidence="4">Carboxylic ester hydrolase</fullName>
        <ecNumber evidence="4">3.1.1.-</ecNumber>
    </recommendedName>
</protein>